<comment type="caution">
    <text evidence="1">The sequence shown here is derived from an EMBL/GenBank/DDBJ whole genome shotgun (WGS) entry which is preliminary data.</text>
</comment>
<dbReference type="SUPFAM" id="SSF56219">
    <property type="entry name" value="DNase I-like"/>
    <property type="match status" value="1"/>
</dbReference>
<name>A0AA47MGR9_MERPO</name>
<keyword evidence="2" id="KW-1185">Reference proteome</keyword>
<sequence>MFLSNVRSLPNKQEELQLLLGNNRDFPSSAVLCFTETWLSGLIPDSALHLAGFQLCRADRDTELSGKTTGGGICFYINSGWCNDVTVIQQHCSPDLESFIINCKPFYSPREFASFILVGVYIPPQANVQDAQRMLADQILCVERSNPDYLVIVLGDFNKGNLTHDLPKYRQVIKCPTRGENILDHCYTTVRDAYHVVPRAALGHSDHVMVHLIPAYRQKLKLCKPVVRTSRKWTSEAVEVLQACLDSTDWDVFRTATNSLDEYTEAVRSYISFCEDCCVPSCTRVSYNNDKPWFTAKLRRLRLDKEEAFREWGQRQIQRGKVQV</sequence>
<accession>A0AA47MGR9</accession>
<dbReference type="PANTHER" id="PTHR47510:SF3">
    <property type="entry name" value="ENDO_EXONUCLEASE_PHOSPHATASE DOMAIN-CONTAINING PROTEIN"/>
    <property type="match status" value="1"/>
</dbReference>
<dbReference type="Gene3D" id="3.60.10.10">
    <property type="entry name" value="Endonuclease/exonuclease/phosphatase"/>
    <property type="match status" value="1"/>
</dbReference>
<evidence type="ECO:0008006" key="3">
    <source>
        <dbReference type="Google" id="ProtNLM"/>
    </source>
</evidence>
<dbReference type="Proteomes" id="UP001174136">
    <property type="component" value="Unassembled WGS sequence"/>
</dbReference>
<organism evidence="1 2">
    <name type="scientific">Merluccius polli</name>
    <name type="common">Benguela hake</name>
    <name type="synonym">Merluccius cadenati</name>
    <dbReference type="NCBI Taxonomy" id="89951"/>
    <lineage>
        <taxon>Eukaryota</taxon>
        <taxon>Metazoa</taxon>
        <taxon>Chordata</taxon>
        <taxon>Craniata</taxon>
        <taxon>Vertebrata</taxon>
        <taxon>Euteleostomi</taxon>
        <taxon>Actinopterygii</taxon>
        <taxon>Neopterygii</taxon>
        <taxon>Teleostei</taxon>
        <taxon>Neoteleostei</taxon>
        <taxon>Acanthomorphata</taxon>
        <taxon>Zeiogadaria</taxon>
        <taxon>Gadariae</taxon>
        <taxon>Gadiformes</taxon>
        <taxon>Gadoidei</taxon>
        <taxon>Merlucciidae</taxon>
        <taxon>Merluccius</taxon>
    </lineage>
</organism>
<dbReference type="InterPro" id="IPR036691">
    <property type="entry name" value="Endo/exonu/phosph_ase_sf"/>
</dbReference>
<dbReference type="PANTHER" id="PTHR47510">
    <property type="entry name" value="REVERSE TRANSCRIPTASE DOMAIN-CONTAINING PROTEIN"/>
    <property type="match status" value="1"/>
</dbReference>
<protein>
    <recommendedName>
        <fullName evidence="3">Endonuclease/exonuclease/phosphatase domain-containing protein</fullName>
    </recommendedName>
</protein>
<dbReference type="EMBL" id="JAOPHQ010004292">
    <property type="protein sequence ID" value="KAK0139830.1"/>
    <property type="molecule type" value="Genomic_DNA"/>
</dbReference>
<evidence type="ECO:0000313" key="2">
    <source>
        <dbReference type="Proteomes" id="UP001174136"/>
    </source>
</evidence>
<gene>
    <name evidence="1" type="ORF">N1851_023272</name>
</gene>
<dbReference type="AlphaFoldDB" id="A0AA47MGR9"/>
<proteinExistence type="predicted"/>
<reference evidence="1" key="1">
    <citation type="journal article" date="2023" name="Front. Mar. Sci.">
        <title>A new Merluccius polli reference genome to investigate the effects of global change in West African waters.</title>
        <authorList>
            <person name="Mateo J.L."/>
            <person name="Blanco-Fernandez C."/>
            <person name="Garcia-Vazquez E."/>
            <person name="Machado-Schiaffino G."/>
        </authorList>
    </citation>
    <scope>NUCLEOTIDE SEQUENCE</scope>
    <source>
        <strain evidence="1">C29</strain>
        <tissue evidence="1">Fin</tissue>
    </source>
</reference>
<evidence type="ECO:0000313" key="1">
    <source>
        <dbReference type="EMBL" id="KAK0139830.1"/>
    </source>
</evidence>